<dbReference type="CDD" id="cd06173">
    <property type="entry name" value="MFS_MefA_like"/>
    <property type="match status" value="1"/>
</dbReference>
<dbReference type="SUPFAM" id="SSF103473">
    <property type="entry name" value="MFS general substrate transporter"/>
    <property type="match status" value="1"/>
</dbReference>
<feature type="transmembrane region" description="Helical" evidence="6">
    <location>
        <begin position="101"/>
        <end position="119"/>
    </location>
</feature>
<dbReference type="Pfam" id="PF07690">
    <property type="entry name" value="MFS_1"/>
    <property type="match status" value="1"/>
</dbReference>
<keyword evidence="8" id="KW-1185">Reference proteome</keyword>
<keyword evidence="5 6" id="KW-0472">Membrane</keyword>
<protein>
    <submittedName>
        <fullName evidence="7">MFS transporter</fullName>
    </submittedName>
</protein>
<sequence length="411" mass="42947">MTQMRLGRDFGWLWAAFAVSTAGTWLALDAFSLIAVLVLDSSTAQVSFLAAAGLAAGALIAVPLGPWVEFRRKRPAMIWADLVRCGALLTLPVAYVLDVLGFAQLVLVSVVVAAADIVFKAASGAHLKALVPADGLLVASARFETTMWTATALGPPLGGAAITFFGPLTTIVGDAVTYVLSALGVRAIRSPEAVPGPSGGGRGFSWAEVGEGWRYVWRHPDLRGLFLNTALVNGLIMVGAPLMAVLMLRELDFPVWQYSLAFSVPCLGGLIGSRLSPRLVKRYGALRVLRVSGVARVCWPVGLAFTGPGVGGLLVVMAVELGLITCCGIFNPVMARERLQRTESDRVARVLTAWNITGSAVIAALTLVWGEIAAAVGTRGALAAAGVLLLGTPILLRRASSATGSPARLPT</sequence>
<dbReference type="InterPro" id="IPR011701">
    <property type="entry name" value="MFS"/>
</dbReference>
<dbReference type="Gene3D" id="1.20.1250.20">
    <property type="entry name" value="MFS general substrate transporter like domains"/>
    <property type="match status" value="1"/>
</dbReference>
<feature type="transmembrane region" description="Helical" evidence="6">
    <location>
        <begin position="225"/>
        <end position="249"/>
    </location>
</feature>
<dbReference type="InterPro" id="IPR036259">
    <property type="entry name" value="MFS_trans_sf"/>
</dbReference>
<keyword evidence="2" id="KW-1003">Cell membrane</keyword>
<comment type="caution">
    <text evidence="7">The sequence shown here is derived from an EMBL/GenBank/DDBJ whole genome shotgun (WGS) entry which is preliminary data.</text>
</comment>
<evidence type="ECO:0000256" key="1">
    <source>
        <dbReference type="ARBA" id="ARBA00004651"/>
    </source>
</evidence>
<dbReference type="PANTHER" id="PTHR23513:SF6">
    <property type="entry name" value="MAJOR FACILITATOR SUPERFAMILY ASSOCIATED DOMAIN-CONTAINING PROTEIN"/>
    <property type="match status" value="1"/>
</dbReference>
<feature type="transmembrane region" description="Helical" evidence="6">
    <location>
        <begin position="44"/>
        <end position="64"/>
    </location>
</feature>
<gene>
    <name evidence="7" type="ORF">OKJ48_25150</name>
</gene>
<proteinExistence type="predicted"/>
<evidence type="ECO:0000256" key="6">
    <source>
        <dbReference type="SAM" id="Phobius"/>
    </source>
</evidence>
<accession>A0ABU6CFL9</accession>
<dbReference type="Proteomes" id="UP001352223">
    <property type="component" value="Unassembled WGS sequence"/>
</dbReference>
<evidence type="ECO:0000313" key="7">
    <source>
        <dbReference type="EMBL" id="MEB3963506.1"/>
    </source>
</evidence>
<evidence type="ECO:0000256" key="4">
    <source>
        <dbReference type="ARBA" id="ARBA00022989"/>
    </source>
</evidence>
<feature type="transmembrane region" description="Helical" evidence="6">
    <location>
        <begin position="12"/>
        <end position="38"/>
    </location>
</feature>
<dbReference type="EMBL" id="JAOZYB010000246">
    <property type="protein sequence ID" value="MEB3963506.1"/>
    <property type="molecule type" value="Genomic_DNA"/>
</dbReference>
<feature type="transmembrane region" description="Helical" evidence="6">
    <location>
        <begin position="347"/>
        <end position="370"/>
    </location>
</feature>
<organism evidence="7 8">
    <name type="scientific">Streptomyces kunmingensis</name>
    <dbReference type="NCBI Taxonomy" id="68225"/>
    <lineage>
        <taxon>Bacteria</taxon>
        <taxon>Bacillati</taxon>
        <taxon>Actinomycetota</taxon>
        <taxon>Actinomycetes</taxon>
        <taxon>Kitasatosporales</taxon>
        <taxon>Streptomycetaceae</taxon>
        <taxon>Streptomyces</taxon>
    </lineage>
</organism>
<feature type="transmembrane region" description="Helical" evidence="6">
    <location>
        <begin position="376"/>
        <end position="396"/>
    </location>
</feature>
<keyword evidence="3 6" id="KW-0812">Transmembrane</keyword>
<keyword evidence="4 6" id="KW-1133">Transmembrane helix</keyword>
<feature type="transmembrane region" description="Helical" evidence="6">
    <location>
        <begin position="313"/>
        <end position="335"/>
    </location>
</feature>
<comment type="subcellular location">
    <subcellularLocation>
        <location evidence="1">Cell membrane</location>
        <topology evidence="1">Multi-pass membrane protein</topology>
    </subcellularLocation>
</comment>
<reference evidence="7 8" key="1">
    <citation type="submission" date="2022-10" db="EMBL/GenBank/DDBJ databases">
        <authorList>
            <person name="Xie J."/>
            <person name="Shen N."/>
        </authorList>
    </citation>
    <scope>NUCLEOTIDE SEQUENCE [LARGE SCALE GENOMIC DNA]</scope>
    <source>
        <strain evidence="7 8">DSM 41681</strain>
    </source>
</reference>
<dbReference type="PANTHER" id="PTHR23513">
    <property type="entry name" value="INTEGRAL MEMBRANE EFFLUX PROTEIN-RELATED"/>
    <property type="match status" value="1"/>
</dbReference>
<evidence type="ECO:0000256" key="2">
    <source>
        <dbReference type="ARBA" id="ARBA00022475"/>
    </source>
</evidence>
<name>A0ABU6CFL9_9ACTN</name>
<evidence type="ECO:0000256" key="3">
    <source>
        <dbReference type="ARBA" id="ARBA00022692"/>
    </source>
</evidence>
<evidence type="ECO:0000256" key="5">
    <source>
        <dbReference type="ARBA" id="ARBA00023136"/>
    </source>
</evidence>
<evidence type="ECO:0000313" key="8">
    <source>
        <dbReference type="Proteomes" id="UP001352223"/>
    </source>
</evidence>
<dbReference type="RefSeq" id="WP_324771242.1">
    <property type="nucleotide sequence ID" value="NZ_BAAATS010000017.1"/>
</dbReference>